<reference evidence="1 4" key="3">
    <citation type="submission" date="2017-11" db="EMBL/GenBank/DDBJ databases">
        <title>Complete genome sequence of Serratia sp. ATCC 39006 LacA.</title>
        <authorList>
            <person name="Hampton H.G."/>
            <person name="Jackson S.A."/>
            <person name="Jauregui R."/>
            <person name="Poulter G.T.M."/>
            <person name="Salmond G.P.C."/>
            <person name="Fineran P.C."/>
        </authorList>
    </citation>
    <scope>NUCLEOTIDE SEQUENCE [LARGE SCALE GENOMIC DNA]</scope>
    <source>
        <strain evidence="1 4">ATCC 39006</strain>
    </source>
</reference>
<evidence type="ECO:0000313" key="4">
    <source>
        <dbReference type="Proteomes" id="UP000233778"/>
    </source>
</evidence>
<reference evidence="2" key="4">
    <citation type="submission" date="2017-11" db="EMBL/GenBank/DDBJ databases">
        <title>Complete genome sequence of Serratia sp. ATCC 39006.</title>
        <authorList>
            <person name="Hampton H.G."/>
            <person name="Jackson S.A."/>
            <person name="Jauregui R."/>
            <person name="Poulter G.T.M."/>
            <person name="Salmond G.P.C."/>
            <person name="Fineran P.C."/>
        </authorList>
    </citation>
    <scope>NUCLEOTIDE SEQUENCE</scope>
    <source>
        <strain evidence="2">ATCC 39006</strain>
    </source>
</reference>
<dbReference type="AlphaFoldDB" id="A0A2I5T6K4"/>
<name>A0A2I5T6K4_SERS3</name>
<protein>
    <recommendedName>
        <fullName evidence="5">Fe2OG dioxygenase domain-containing protein</fullName>
    </recommendedName>
</protein>
<dbReference type="Pfam" id="PF13759">
    <property type="entry name" value="2OG-FeII_Oxy_5"/>
    <property type="match status" value="1"/>
</dbReference>
<dbReference type="OrthoDB" id="549777at2"/>
<dbReference type="RefSeq" id="WP_021016612.1">
    <property type="nucleotide sequence ID" value="NZ_CP025084.1"/>
</dbReference>
<dbReference type="Proteomes" id="UP000233778">
    <property type="component" value="Chromosome"/>
</dbReference>
<reference evidence="2" key="2">
    <citation type="submission" date="2013-09" db="EMBL/GenBank/DDBJ databases">
        <authorList>
            <person name="Wang G."/>
            <person name="Yang Y."/>
            <person name="Su Y."/>
        </authorList>
    </citation>
    <scope>NUCLEOTIDE SEQUENCE</scope>
    <source>
        <strain evidence="2">ATCC 39006</strain>
    </source>
</reference>
<evidence type="ECO:0008006" key="5">
    <source>
        <dbReference type="Google" id="ProtNLM"/>
    </source>
</evidence>
<accession>A0A2I5T6K4</accession>
<proteinExistence type="predicted"/>
<sequence length="253" mass="29139">MAIDAWFPLAIYYEDLPEHGQYKAVYIERIKQLRAGSGEKRTSETASWTGDVHKVDGIHNDPVFAWLTQQIERHVLLYLKTLGHDLDKIELYIQRSWPVIANKGQWVSRHAHHNANLSAVYYVSIPKEGDAGQTRFFNDKKSNELSNGIDSNMTEGYSEYNAFNYTHVNYYPTEGRLLLFPAKQPHDVLANQTDEERISISYDIIITARQNMGQATPEFLMPSPENWKKFDSRLRNTLLAGPRIDVDETPRPV</sequence>
<dbReference type="EMBL" id="CP025084">
    <property type="protein sequence ID" value="AUH04530.1"/>
    <property type="molecule type" value="Genomic_DNA"/>
</dbReference>
<evidence type="ECO:0000313" key="2">
    <source>
        <dbReference type="EMBL" id="AUH04530.1"/>
    </source>
</evidence>
<dbReference type="InterPro" id="IPR012668">
    <property type="entry name" value="CHP02466"/>
</dbReference>
<dbReference type="STRING" id="104623.Ser39006_03350"/>
<evidence type="ECO:0000313" key="1">
    <source>
        <dbReference type="EMBL" id="AUH00210.1"/>
    </source>
</evidence>
<organism evidence="2 3">
    <name type="scientific">Serratia sp. (strain ATCC 39006)</name>
    <name type="common">Prodigiosinella confusarubida</name>
    <dbReference type="NCBI Taxonomy" id="104623"/>
    <lineage>
        <taxon>Bacteria</taxon>
        <taxon>Pseudomonadati</taxon>
        <taxon>Pseudomonadota</taxon>
        <taxon>Gammaproteobacteria</taxon>
        <taxon>Enterobacterales</taxon>
        <taxon>Pectobacteriaceae</taxon>
        <taxon>Prodigiosinella</taxon>
    </lineage>
</organism>
<evidence type="ECO:0000313" key="3">
    <source>
        <dbReference type="Proteomes" id="UP000017700"/>
    </source>
</evidence>
<dbReference type="Gene3D" id="2.60.120.620">
    <property type="entry name" value="q2cbj1_9rhob like domain"/>
    <property type="match status" value="1"/>
</dbReference>
<dbReference type="KEGG" id="sera:Ser39006_010595"/>
<dbReference type="KEGG" id="serq:CWC46_10590"/>
<keyword evidence="3" id="KW-1185">Reference proteome</keyword>
<dbReference type="Proteomes" id="UP000017700">
    <property type="component" value="Chromosome"/>
</dbReference>
<dbReference type="EMBL" id="CP025085">
    <property type="protein sequence ID" value="AUH00210.1"/>
    <property type="molecule type" value="Genomic_DNA"/>
</dbReference>
<reference evidence="2 3" key="1">
    <citation type="journal article" date="2013" name="Genome Announc.">
        <title>Draft genome sequence of Serratia sp. strain ATCC 39006, a model bacterium for analysis of the biosynthesis and regulation of prodigiosin, a carbapenem, and gas vesicles.</title>
        <authorList>
            <person name="Fineran P.C."/>
            <person name="Iglesias Cans M.C."/>
            <person name="Ramsay J.P."/>
            <person name="Wilf N.M."/>
            <person name="Cossyleon D."/>
            <person name="McNeil M.B."/>
            <person name="Williamson N.R."/>
            <person name="Monson R.E."/>
            <person name="Becher S.A."/>
            <person name="Stanton J.A."/>
            <person name="Brugger K."/>
            <person name="Brown S.D."/>
            <person name="Salmond G.P."/>
        </authorList>
    </citation>
    <scope>NUCLEOTIDE SEQUENCE [LARGE SCALE GENOMIC DNA]</scope>
    <source>
        <strain evidence="2">ATCC 39006</strain>
        <strain evidence="3">ATCC 39006 / SC 11482</strain>
    </source>
</reference>
<dbReference type="NCBIfam" id="TIGR02466">
    <property type="entry name" value="TIGR02466 family protein"/>
    <property type="match status" value="1"/>
</dbReference>
<gene>
    <name evidence="1" type="ORF">CWC46_10590</name>
    <name evidence="2" type="ORF">Ser39006_010595</name>
</gene>